<evidence type="ECO:0000313" key="2">
    <source>
        <dbReference type="Proteomes" id="UP000032266"/>
    </source>
</evidence>
<reference evidence="1 2" key="1">
    <citation type="submission" date="2014-01" db="EMBL/GenBank/DDBJ databases">
        <title>Full genme sequencing of cellulolytic bacterium Gynuella sunshinyii YC6258T gen. nov., sp. nov.</title>
        <authorList>
            <person name="Khan H."/>
            <person name="Chung E.J."/>
            <person name="Chung Y.R."/>
        </authorList>
    </citation>
    <scope>NUCLEOTIDE SEQUENCE [LARGE SCALE GENOMIC DNA]</scope>
    <source>
        <strain evidence="1 2">YC6258</strain>
    </source>
</reference>
<dbReference type="GO" id="GO:0016757">
    <property type="term" value="F:glycosyltransferase activity"/>
    <property type="evidence" value="ECO:0007669"/>
    <property type="project" value="UniProtKB-KW"/>
</dbReference>
<evidence type="ECO:0000313" key="1">
    <source>
        <dbReference type="EMBL" id="AJQ92807.1"/>
    </source>
</evidence>
<protein>
    <submittedName>
        <fullName evidence="1">Putative glycosyltransferase</fullName>
        <ecNumber evidence="1">2.4.1.-</ecNumber>
    </submittedName>
</protein>
<gene>
    <name evidence="1" type="ORF">YC6258_00757</name>
</gene>
<dbReference type="KEGG" id="gsn:YC6258_00757"/>
<dbReference type="AlphaFoldDB" id="A0A0C5VE69"/>
<dbReference type="EC" id="2.4.1.-" evidence="1"/>
<dbReference type="PANTHER" id="PTHR43179">
    <property type="entry name" value="RHAMNOSYLTRANSFERASE WBBL"/>
    <property type="match status" value="1"/>
</dbReference>
<organism evidence="1 2">
    <name type="scientific">Gynuella sunshinyii YC6258</name>
    <dbReference type="NCBI Taxonomy" id="1445510"/>
    <lineage>
        <taxon>Bacteria</taxon>
        <taxon>Pseudomonadati</taxon>
        <taxon>Pseudomonadota</taxon>
        <taxon>Gammaproteobacteria</taxon>
        <taxon>Oceanospirillales</taxon>
        <taxon>Saccharospirillaceae</taxon>
        <taxon>Gynuella</taxon>
    </lineage>
</organism>
<dbReference type="PANTHER" id="PTHR43179:SF7">
    <property type="entry name" value="RHAMNOSYLTRANSFERASE WBBL"/>
    <property type="match status" value="1"/>
</dbReference>
<keyword evidence="2" id="KW-1185">Reference proteome</keyword>
<dbReference type="Pfam" id="PF13641">
    <property type="entry name" value="Glyco_tranf_2_3"/>
    <property type="match status" value="1"/>
</dbReference>
<dbReference type="PATRIC" id="fig|1445510.3.peg.742"/>
<accession>A0A0C5VE69</accession>
<dbReference type="SUPFAM" id="SSF53448">
    <property type="entry name" value="Nucleotide-diphospho-sugar transferases"/>
    <property type="match status" value="1"/>
</dbReference>
<keyword evidence="1" id="KW-0808">Transferase</keyword>
<name>A0A0C5VE69_9GAMM</name>
<dbReference type="InterPro" id="IPR029044">
    <property type="entry name" value="Nucleotide-diphossugar_trans"/>
</dbReference>
<dbReference type="CDD" id="cd04186">
    <property type="entry name" value="GT_2_like_c"/>
    <property type="match status" value="1"/>
</dbReference>
<dbReference type="Gene3D" id="3.90.550.10">
    <property type="entry name" value="Spore Coat Polysaccharide Biosynthesis Protein SpsA, Chain A"/>
    <property type="match status" value="1"/>
</dbReference>
<dbReference type="HOGENOM" id="CLU_023845_0_5_6"/>
<dbReference type="STRING" id="1445510.YC6258_00757"/>
<dbReference type="Proteomes" id="UP000032266">
    <property type="component" value="Chromosome"/>
</dbReference>
<dbReference type="EMBL" id="CP007142">
    <property type="protein sequence ID" value="AJQ92807.1"/>
    <property type="molecule type" value="Genomic_DNA"/>
</dbReference>
<sequence length="300" mass="34341">MPELVDIDSKIIVVDNCSKDNSCEEIRRWIDSEQVQGQVEVVASPVNGGFSAGNNVGIKAVRAKYYLLLNSDTLVRKNAFKTLLSVAEQNPQAGLFSPRLEWPDATPQESCFRFHSPVSELINAACTGIVSRLLRNFVVAHPVRMEPDYYHWTSFACVLIRAEVLESIGLMDEGYFMYFEDSEFCYRAAAAGWKVMNVPDAHVVHLRGGSSPVKSQARLRKRLPRYFYESRARFFYQLYGKSGLLAANVLWIFGTLISQSRRIILPHKPRSVIEKQWRDIWVNFNKPLKPYIHPDDYDKT</sequence>
<proteinExistence type="predicted"/>
<keyword evidence="1" id="KW-0328">Glycosyltransferase</keyword>